<dbReference type="AlphaFoldDB" id="A0AAV4NY12"/>
<name>A0AAV4NY12_CAEEX</name>
<sequence length="244" mass="27216">MHHSPQFENHCNERYPYTKHTDRGQPPPLSLPHVTPCCQIEIASDGDNDERGGGFVFCGKCITPRKSRNIAPNVTPYTRRIDRGQPPALISSHALLRCQIEIASDGDNDEVGEERGVVRLYLLPPAPKLQLIISSDVEWNVIFCLTQDRIAIGDSLNFQKGCFECGVIFGRIRKEVGTFWKKGGLQKIPSDALISVGKKVFVFLLMACNTVECHRSYQRVQTSFSSKLVDFNSGLINQEGIAIV</sequence>
<protein>
    <submittedName>
        <fullName evidence="2">Uncharacterized protein</fullName>
    </submittedName>
</protein>
<dbReference type="EMBL" id="BPLR01021323">
    <property type="protein sequence ID" value="GIX88451.1"/>
    <property type="molecule type" value="Genomic_DNA"/>
</dbReference>
<evidence type="ECO:0000256" key="1">
    <source>
        <dbReference type="SAM" id="MobiDB-lite"/>
    </source>
</evidence>
<dbReference type="Proteomes" id="UP001054945">
    <property type="component" value="Unassembled WGS sequence"/>
</dbReference>
<organism evidence="2 3">
    <name type="scientific">Caerostris extrusa</name>
    <name type="common">Bark spider</name>
    <name type="synonym">Caerostris bankana</name>
    <dbReference type="NCBI Taxonomy" id="172846"/>
    <lineage>
        <taxon>Eukaryota</taxon>
        <taxon>Metazoa</taxon>
        <taxon>Ecdysozoa</taxon>
        <taxon>Arthropoda</taxon>
        <taxon>Chelicerata</taxon>
        <taxon>Arachnida</taxon>
        <taxon>Araneae</taxon>
        <taxon>Araneomorphae</taxon>
        <taxon>Entelegynae</taxon>
        <taxon>Araneoidea</taxon>
        <taxon>Araneidae</taxon>
        <taxon>Caerostris</taxon>
    </lineage>
</organism>
<reference evidence="2 3" key="1">
    <citation type="submission" date="2021-06" db="EMBL/GenBank/DDBJ databases">
        <title>Caerostris extrusa draft genome.</title>
        <authorList>
            <person name="Kono N."/>
            <person name="Arakawa K."/>
        </authorList>
    </citation>
    <scope>NUCLEOTIDE SEQUENCE [LARGE SCALE GENOMIC DNA]</scope>
</reference>
<keyword evidence="3" id="KW-1185">Reference proteome</keyword>
<proteinExistence type="predicted"/>
<evidence type="ECO:0000313" key="2">
    <source>
        <dbReference type="EMBL" id="GIX88451.1"/>
    </source>
</evidence>
<accession>A0AAV4NY12</accession>
<comment type="caution">
    <text evidence="2">The sequence shown here is derived from an EMBL/GenBank/DDBJ whole genome shotgun (WGS) entry which is preliminary data.</text>
</comment>
<evidence type="ECO:0000313" key="3">
    <source>
        <dbReference type="Proteomes" id="UP001054945"/>
    </source>
</evidence>
<gene>
    <name evidence="2" type="ORF">CEXT_515281</name>
</gene>
<feature type="region of interest" description="Disordered" evidence="1">
    <location>
        <begin position="1"/>
        <end position="28"/>
    </location>
</feature>